<dbReference type="EMBL" id="QJUI01000001">
    <property type="protein sequence ID" value="TBU84025.1"/>
    <property type="molecule type" value="Genomic_DNA"/>
</dbReference>
<reference evidence="1 2" key="1">
    <citation type="submission" date="2018-06" db="EMBL/GenBank/DDBJ databases">
        <title>Three novel Pseudomonas species isolated from symptomatic oak.</title>
        <authorList>
            <person name="Bueno-Gonzalez V."/>
            <person name="Brady C."/>
        </authorList>
    </citation>
    <scope>NUCLEOTIDE SEQUENCE [LARGE SCALE GENOMIC DNA]</scope>
    <source>
        <strain evidence="1 2">P9A</strain>
    </source>
</reference>
<proteinExistence type="predicted"/>
<dbReference type="AlphaFoldDB" id="A0A4Q9QSF0"/>
<evidence type="ECO:0000313" key="1">
    <source>
        <dbReference type="EMBL" id="TBU84025.1"/>
    </source>
</evidence>
<sequence length="84" mass="9368">MHIVRGESIRLGRIEARAMATMQYRTRRSPDLGAMRWQPYNGIRGATTHRRGGAAPTHLSNAIAASETWKRSRLAPLPAGFTPR</sequence>
<gene>
    <name evidence="1" type="ORF">DNK06_01130</name>
</gene>
<accession>A0A4Q9QSF0</accession>
<organism evidence="1 2">
    <name type="scientific">Phytopseudomonas daroniae</name>
    <dbReference type="NCBI Taxonomy" id="2487519"/>
    <lineage>
        <taxon>Bacteria</taxon>
        <taxon>Pseudomonadati</taxon>
        <taxon>Pseudomonadota</taxon>
        <taxon>Gammaproteobacteria</taxon>
        <taxon>Pseudomonadales</taxon>
        <taxon>Pseudomonadaceae</taxon>
        <taxon>Phytopseudomonas</taxon>
    </lineage>
</organism>
<dbReference type="Proteomes" id="UP000292302">
    <property type="component" value="Unassembled WGS sequence"/>
</dbReference>
<keyword evidence="2" id="KW-1185">Reference proteome</keyword>
<evidence type="ECO:0000313" key="2">
    <source>
        <dbReference type="Proteomes" id="UP000292302"/>
    </source>
</evidence>
<name>A0A4Q9QSF0_9GAMM</name>
<comment type="caution">
    <text evidence="1">The sequence shown here is derived from an EMBL/GenBank/DDBJ whole genome shotgun (WGS) entry which is preliminary data.</text>
</comment>
<protein>
    <submittedName>
        <fullName evidence="1">Uncharacterized protein</fullName>
    </submittedName>
</protein>